<evidence type="ECO:0000313" key="4">
    <source>
        <dbReference type="Proteomes" id="UP000054908"/>
    </source>
</evidence>
<dbReference type="OrthoDB" id="9802003at2"/>
<dbReference type="RefSeq" id="WP_058453419.1">
    <property type="nucleotide sequence ID" value="NZ_CAAAIB010000019.1"/>
</dbReference>
<name>A0A0W0VX40_9GAMM</name>
<comment type="caution">
    <text evidence="3">The sequence shown here is derived from an EMBL/GenBank/DDBJ whole genome shotgun (WGS) entry which is preliminary data.</text>
</comment>
<evidence type="ECO:0000313" key="3">
    <source>
        <dbReference type="EMBL" id="KTD24655.1"/>
    </source>
</evidence>
<dbReference type="Gene3D" id="3.40.1620.10">
    <property type="entry name" value="YefM-like domain"/>
    <property type="match status" value="1"/>
</dbReference>
<reference evidence="3 4" key="1">
    <citation type="submission" date="2015-11" db="EMBL/GenBank/DDBJ databases">
        <title>Genomic analysis of 38 Legionella species identifies large and diverse effector repertoires.</title>
        <authorList>
            <person name="Burstein D."/>
            <person name="Amaro F."/>
            <person name="Zusman T."/>
            <person name="Lifshitz Z."/>
            <person name="Cohen O."/>
            <person name="Gilbert J.A."/>
            <person name="Pupko T."/>
            <person name="Shuman H.A."/>
            <person name="Segal G."/>
        </authorList>
    </citation>
    <scope>NUCLEOTIDE SEQUENCE [LARGE SCALE GENOMIC DNA]</scope>
    <source>
        <strain evidence="3 4">PX-1-G2-E2</strain>
    </source>
</reference>
<dbReference type="PATRIC" id="fig|466.6.peg.2927"/>
<dbReference type="InterPro" id="IPR036165">
    <property type="entry name" value="YefM-like_sf"/>
</dbReference>
<dbReference type="AlphaFoldDB" id="A0A0W0VX40"/>
<dbReference type="NCBIfam" id="TIGR01552">
    <property type="entry name" value="phd_fam"/>
    <property type="match status" value="1"/>
</dbReference>
<keyword evidence="4" id="KW-1185">Reference proteome</keyword>
<dbReference type="EMBL" id="LNYL01000050">
    <property type="protein sequence ID" value="KTD24655.1"/>
    <property type="molecule type" value="Genomic_DNA"/>
</dbReference>
<dbReference type="SUPFAM" id="SSF143120">
    <property type="entry name" value="YefM-like"/>
    <property type="match status" value="1"/>
</dbReference>
<evidence type="ECO:0000256" key="2">
    <source>
        <dbReference type="RuleBase" id="RU362080"/>
    </source>
</evidence>
<comment type="similarity">
    <text evidence="1 2">Belongs to the phD/YefM antitoxin family.</text>
</comment>
<proteinExistence type="inferred from homology"/>
<accession>A0A0W0VX40</accession>
<dbReference type="InterPro" id="IPR006442">
    <property type="entry name" value="Antitoxin_Phd/YefM"/>
</dbReference>
<dbReference type="Pfam" id="PF02604">
    <property type="entry name" value="PhdYeFM_antitox"/>
    <property type="match status" value="1"/>
</dbReference>
<protein>
    <recommendedName>
        <fullName evidence="2">Antitoxin</fullName>
    </recommendedName>
</protein>
<comment type="function">
    <text evidence="2">Antitoxin component of a type II toxin-antitoxin (TA) system.</text>
</comment>
<gene>
    <name evidence="3" type="ORF">Lmac_2742</name>
</gene>
<dbReference type="Proteomes" id="UP000054908">
    <property type="component" value="Unassembled WGS sequence"/>
</dbReference>
<evidence type="ECO:0000256" key="1">
    <source>
        <dbReference type="ARBA" id="ARBA00009981"/>
    </source>
</evidence>
<organism evidence="3 4">
    <name type="scientific">Legionella maceachernii</name>
    <dbReference type="NCBI Taxonomy" id="466"/>
    <lineage>
        <taxon>Bacteria</taxon>
        <taxon>Pseudomonadati</taxon>
        <taxon>Pseudomonadota</taxon>
        <taxon>Gammaproteobacteria</taxon>
        <taxon>Legionellales</taxon>
        <taxon>Legionellaceae</taxon>
        <taxon>Legionella</taxon>
    </lineage>
</organism>
<sequence length="82" mass="9402">METLTYTSFRENLADALERVEKGETIEITRRGHQSVFLTPTPKVEGKLEAKSIKFADNDRFNASLKRIQKKHAKNIQALADR</sequence>